<proteinExistence type="predicted"/>
<keyword evidence="3" id="KW-1185">Reference proteome</keyword>
<dbReference type="RefSeq" id="YP_009203836.1">
    <property type="nucleotide sequence ID" value="NC_028857.1"/>
</dbReference>
<organism evidence="2 3">
    <name type="scientific">Citrobacter phage Merlin</name>
    <dbReference type="NCBI Taxonomy" id="1675602"/>
    <lineage>
        <taxon>Viruses</taxon>
        <taxon>Duplodnaviria</taxon>
        <taxon>Heunggongvirae</taxon>
        <taxon>Uroviricota</taxon>
        <taxon>Caudoviricetes</taxon>
        <taxon>Pantevenvirales</taxon>
        <taxon>Straboviridae</taxon>
        <taxon>Tevenvirinae</taxon>
        <taxon>Moonvirus</taxon>
        <taxon>Moonvirus merlin</taxon>
    </lineage>
</organism>
<evidence type="ECO:0000313" key="3">
    <source>
        <dbReference type="Proteomes" id="UP000204280"/>
    </source>
</evidence>
<dbReference type="InterPro" id="IPR055626">
    <property type="entry name" value="DUF7202"/>
</dbReference>
<reference evidence="2 3" key="1">
    <citation type="journal article" date="2015" name="Genome Announc.">
        <title>Complete Genome Sequence of Citrobacter freundii Myophage Merlin.</title>
        <authorList>
            <person name="LeSage K.C."/>
            <person name="Hargrove E.C."/>
            <person name="Cahill J.L."/>
            <person name="Rasche E.S."/>
            <person name="Kuty Everett G.F."/>
        </authorList>
    </citation>
    <scope>NUCLEOTIDE SEQUENCE [LARGE SCALE GENOMIC DNA]</scope>
</reference>
<accession>A0A0K1LNK0</accession>
<feature type="domain" description="DUF7202" evidence="1">
    <location>
        <begin position="1"/>
        <end position="69"/>
    </location>
</feature>
<dbReference type="OrthoDB" id="20337at10239"/>
<gene>
    <name evidence="2" type="ORF">CPT_Merlin122</name>
</gene>
<dbReference type="Proteomes" id="UP000204280">
    <property type="component" value="Segment"/>
</dbReference>
<sequence length="69" mass="8698">MTHYIHPFDPKNKANIHRRWIETRKTKCPIDSPHNVDRWYIGEYVEYTFIDKKKRVQYVEEYCLRIKWL</sequence>
<dbReference type="Pfam" id="PF23832">
    <property type="entry name" value="DUF7202"/>
    <property type="match status" value="1"/>
</dbReference>
<evidence type="ECO:0000313" key="2">
    <source>
        <dbReference type="EMBL" id="AKU43768.1"/>
    </source>
</evidence>
<dbReference type="KEGG" id="vg:26648036"/>
<protein>
    <recommendedName>
        <fullName evidence="1">DUF7202 domain-containing protein</fullName>
    </recommendedName>
</protein>
<name>A0A0K1LNK0_9CAUD</name>
<evidence type="ECO:0000259" key="1">
    <source>
        <dbReference type="Pfam" id="PF23832"/>
    </source>
</evidence>
<dbReference type="EMBL" id="KT001915">
    <property type="protein sequence ID" value="AKU43768.1"/>
    <property type="molecule type" value="Genomic_DNA"/>
</dbReference>
<dbReference type="GeneID" id="26648036"/>